<dbReference type="Proteomes" id="UP001557470">
    <property type="component" value="Unassembled WGS sequence"/>
</dbReference>
<evidence type="ECO:0000256" key="7">
    <source>
        <dbReference type="ARBA" id="ARBA00014513"/>
    </source>
</evidence>
<sequence length="1039" mass="116147">MATQDTSNTLEGCLKLLSVNTAHPEKFLNLQDGVAAEFTYLTKTLYDLLKANEPEDSKGSPLKQLVVENFDEEQIWQELELQNTAVLKHLQEAVRQAALDTCLCLLLDEESAGEEGDGVDMEPEMRDGGSVDDEKGDKAPLKMAMGAKGEASTDEDSDVDFDVDELEKEAKQKKRSSGRELKPLGPPSEVDDRFFKLSEMESFLDDMDKKEGKEGEDEEIDYFQDLPSGDEEDEDEDLFAEEVSSKKMKKSGTVKSSRNLKYKDFFNASNEQPAQTADQSEAEDEAESMNGMEEEEEEEEEDYHNENEDFIEDDESRQANEALKRVTFNLPEDSEGEDMADILGGNSQKSTQPEIKSPFEKRIAKMAEKIQNLEKAAMGEKPWQLTGEVSAQTRPENSLLEVDVAFDAASRLAPAVTEQTTLQLEDIVKQRIKDQVWDDVVRKEKPKEEVFEYKKRLTLDHEKSKLSLAEVYEQEYLKQNQEKTEEEENPAHVEIQNLMDSLFLKLDALSNFHFTPKPPVPEVKVVSNLPSIVMEEVAPVTASNATLLAPEEVKEKNKAGDLLGDSEKTDTDKNRERRKKKIMKRVKIQEKEKRKKLKEMKTSGLNRKPSKAEVAENLKKVTKGGKATLLKDEGKDKALRSSSAFFSQLQDQVRSEIKGAKDLGSKKKRKELSASKLKLSRQLAIMLGGGFKAERLRVNLRLVINRLKLLEKKKTELAQKARKEIADYLSTGKDERARIRVEHIIREDYLVEAMEILELYCDLLLARFGLIQSMKELDPGLQEAVSTLIWAAPRLQSEVNELKTVSDQLCAKYSKEYGKLCRTNQIGTVNDRLMHKLSVEAPPKILVERYLIEIAKNYNVPYEPDAMVRPEACQGEEADLIDVDSDFKKPGGGGGGGGGGFTAGAMPMGPPSAFSYPAPRGAAPGPIGFNGPSVGTYDSFNNFQPPQFPMRGGQPPELPSCPPTYESIDDMCLKPSVPSQVSGPGPSTHNYDNNTLPELPSVPDTLPTSSFGGGRNATSSEDIDFDDLSRRFEELKKKT</sequence>
<evidence type="ECO:0000256" key="2">
    <source>
        <dbReference type="ARBA" id="ARBA00004259"/>
    </source>
</evidence>
<feature type="compositionally biased region" description="Basic and acidic residues" evidence="23">
    <location>
        <begin position="190"/>
        <end position="199"/>
    </location>
</feature>
<keyword evidence="15" id="KW-0687">Ribonucleoprotein</keyword>
<keyword evidence="8" id="KW-0963">Cytoplasm</keyword>
<feature type="compositionally biased region" description="Basic and acidic residues" evidence="23">
    <location>
        <begin position="123"/>
        <end position="140"/>
    </location>
</feature>
<comment type="caution">
    <text evidence="24">The sequence shown here is derived from an EMBL/GenBank/DDBJ whole genome shotgun (WGS) entry which is preliminary data.</text>
</comment>
<evidence type="ECO:0000313" key="24">
    <source>
        <dbReference type="EMBL" id="KAL1007163.1"/>
    </source>
</evidence>
<reference evidence="24 25" key="1">
    <citation type="submission" date="2024-06" db="EMBL/GenBank/DDBJ databases">
        <authorList>
            <person name="Pan Q."/>
            <person name="Wen M."/>
            <person name="Jouanno E."/>
            <person name="Zahm M."/>
            <person name="Klopp C."/>
            <person name="Cabau C."/>
            <person name="Louis A."/>
            <person name="Berthelot C."/>
            <person name="Parey E."/>
            <person name="Roest Crollius H."/>
            <person name="Montfort J."/>
            <person name="Robinson-Rechavi M."/>
            <person name="Bouchez O."/>
            <person name="Lampietro C."/>
            <person name="Lopez Roques C."/>
            <person name="Donnadieu C."/>
            <person name="Postlethwait J."/>
            <person name="Bobe J."/>
            <person name="Verreycken H."/>
            <person name="Guiguen Y."/>
        </authorList>
    </citation>
    <scope>NUCLEOTIDE SEQUENCE [LARGE SCALE GENOMIC DNA]</scope>
    <source>
        <strain evidence="24">Up_M1</strain>
        <tissue evidence="24">Testis</tissue>
    </source>
</reference>
<evidence type="ECO:0000256" key="22">
    <source>
        <dbReference type="SAM" id="Coils"/>
    </source>
</evidence>
<keyword evidence="17" id="KW-0968">Cytoplasmic vesicle</keyword>
<feature type="coiled-coil region" evidence="22">
    <location>
        <begin position="693"/>
        <end position="727"/>
    </location>
</feature>
<feature type="region of interest" description="Disordered" evidence="23">
    <location>
        <begin position="558"/>
        <end position="582"/>
    </location>
</feature>
<comment type="similarity">
    <text evidence="6">Belongs to the IST1 family.</text>
</comment>
<dbReference type="GO" id="GO:0030496">
    <property type="term" value="C:midbody"/>
    <property type="evidence" value="ECO:0007669"/>
    <property type="project" value="UniProtKB-SubCell"/>
</dbReference>
<dbReference type="Pfam" id="PF04006">
    <property type="entry name" value="Mpp10"/>
    <property type="match status" value="1"/>
</dbReference>
<comment type="subunit">
    <text evidence="21">Interacts with CHMP1A, CHMP1B, VPS4A and VTA1. Interacts with SPAST, STAMBP, and USP8. May interact with VPS37B. May associate with the ESCRT-I complex. Interacts with MITD1, in competition with VSP4. Interacts with SPART (via MIT domain); leading to the recruitment of SPART to midbodies. Interacts with SPAST.</text>
</comment>
<feature type="compositionally biased region" description="Acidic residues" evidence="23">
    <location>
        <begin position="152"/>
        <end position="167"/>
    </location>
</feature>
<dbReference type="Pfam" id="PF03398">
    <property type="entry name" value="Ist1"/>
    <property type="match status" value="1"/>
</dbReference>
<evidence type="ECO:0000256" key="16">
    <source>
        <dbReference type="ARBA" id="ARBA00023306"/>
    </source>
</evidence>
<dbReference type="Gene3D" id="1.20.1260.60">
    <property type="entry name" value="Vacuolar protein sorting-associated protein Ist1"/>
    <property type="match status" value="1"/>
</dbReference>
<dbReference type="GO" id="GO:0051301">
    <property type="term" value="P:cell division"/>
    <property type="evidence" value="ECO:0007669"/>
    <property type="project" value="UniProtKB-KW"/>
</dbReference>
<feature type="region of interest" description="Disordered" evidence="23">
    <location>
        <begin position="112"/>
        <end position="355"/>
    </location>
</feature>
<feature type="compositionally biased region" description="Acidic residues" evidence="23">
    <location>
        <begin position="214"/>
        <end position="240"/>
    </location>
</feature>
<evidence type="ECO:0000256" key="23">
    <source>
        <dbReference type="SAM" id="MobiDB-lite"/>
    </source>
</evidence>
<accession>A0ABD0XE29</accession>
<dbReference type="GO" id="GO:0005730">
    <property type="term" value="C:nucleolus"/>
    <property type="evidence" value="ECO:0007669"/>
    <property type="project" value="UniProtKB-SubCell"/>
</dbReference>
<comment type="function">
    <text evidence="20">ESCRT-III-like protein involved in cytokinesis, nuclear envelope reassembly and endosomal tubulation. Is required for efficient abscission during cytokinesis. Involved in recruiting VPS4A and/or VPS4B to the midbody of dividing cells. During late anaphase, involved in nuclear envelope reassembly and mitotic spindle disassembly together with the ESCRT-III complex: IST1 acts by mediating the recruitment of SPAST to the nuclear membrane, leading to microtubule severing. Recruited to the reforming nuclear envelope (NE) during anaphase by LEMD2. Regulates early endosomal tubulation together with the ESCRT-III complex by mediating the recruitment of SPAST.</text>
</comment>
<comment type="similarity">
    <text evidence="18">Belongs to the MPP10 family.</text>
</comment>
<evidence type="ECO:0000256" key="12">
    <source>
        <dbReference type="ARBA" id="ARBA00022618"/>
    </source>
</evidence>
<evidence type="ECO:0000256" key="17">
    <source>
        <dbReference type="ARBA" id="ARBA00023329"/>
    </source>
</evidence>
<gene>
    <name evidence="24" type="ORF">UPYG_G00082870</name>
</gene>
<feature type="region of interest" description="Disordered" evidence="23">
    <location>
        <begin position="974"/>
        <end position="1039"/>
    </location>
</feature>
<dbReference type="InterPro" id="IPR042277">
    <property type="entry name" value="IST1-like"/>
</dbReference>
<feature type="compositionally biased region" description="Acidic residues" evidence="23">
    <location>
        <begin position="112"/>
        <end position="122"/>
    </location>
</feature>
<keyword evidence="9" id="KW-0690">Ribosome biogenesis</keyword>
<feature type="compositionally biased region" description="Basic and acidic residues" evidence="23">
    <location>
        <begin position="558"/>
        <end position="575"/>
    </location>
</feature>
<keyword evidence="13" id="KW-0206">Cytoskeleton</keyword>
<feature type="compositionally biased region" description="Polar residues" evidence="23">
    <location>
        <begin position="1006"/>
        <end position="1020"/>
    </location>
</feature>
<evidence type="ECO:0000256" key="20">
    <source>
        <dbReference type="ARBA" id="ARBA00046124"/>
    </source>
</evidence>
<dbReference type="GO" id="GO:0006364">
    <property type="term" value="P:rRNA processing"/>
    <property type="evidence" value="ECO:0007669"/>
    <property type="project" value="UniProtKB-KW"/>
</dbReference>
<evidence type="ECO:0000256" key="10">
    <source>
        <dbReference type="ARBA" id="ARBA00022552"/>
    </source>
</evidence>
<evidence type="ECO:0000256" key="6">
    <source>
        <dbReference type="ARBA" id="ARBA00005536"/>
    </source>
</evidence>
<evidence type="ECO:0000256" key="1">
    <source>
        <dbReference type="ARBA" id="ARBA00004214"/>
    </source>
</evidence>
<dbReference type="PANTHER" id="PTHR17039:SF0">
    <property type="entry name" value="U3 SMALL NUCLEOLAR RIBONUCLEOPROTEIN PROTEIN MPP10"/>
    <property type="match status" value="1"/>
</dbReference>
<keyword evidence="12" id="KW-0132">Cell division</keyword>
<keyword evidence="14" id="KW-0539">Nucleus</keyword>
<comment type="subcellular location">
    <subcellularLocation>
        <location evidence="3">Cytoplasm</location>
        <location evidence="3">Cytoskeleton</location>
        <location evidence="3">Microtubule organizing center</location>
        <location evidence="3">Centrosome</location>
    </subcellularLocation>
    <subcellularLocation>
        <location evidence="4">Cytoplasmic vesicle</location>
    </subcellularLocation>
    <subcellularLocation>
        <location evidence="1">Midbody</location>
    </subcellularLocation>
    <subcellularLocation>
        <location evidence="2">Nucleus envelope</location>
    </subcellularLocation>
    <subcellularLocation>
        <location evidence="5">Nucleus</location>
        <location evidence="5">Nucleolus</location>
    </subcellularLocation>
</comment>
<keyword evidence="11" id="KW-0597">Phosphoprotein</keyword>
<evidence type="ECO:0000256" key="5">
    <source>
        <dbReference type="ARBA" id="ARBA00004604"/>
    </source>
</evidence>
<keyword evidence="22" id="KW-0175">Coiled coil</keyword>
<keyword evidence="10" id="KW-0698">rRNA processing</keyword>
<evidence type="ECO:0000256" key="8">
    <source>
        <dbReference type="ARBA" id="ARBA00022490"/>
    </source>
</evidence>
<evidence type="ECO:0000256" key="19">
    <source>
        <dbReference type="ARBA" id="ARBA00032374"/>
    </source>
</evidence>
<evidence type="ECO:0000256" key="13">
    <source>
        <dbReference type="ARBA" id="ARBA00023212"/>
    </source>
</evidence>
<evidence type="ECO:0000256" key="18">
    <source>
        <dbReference type="ARBA" id="ARBA00029455"/>
    </source>
</evidence>
<feature type="compositionally biased region" description="Acidic residues" evidence="23">
    <location>
        <begin position="280"/>
        <end position="315"/>
    </location>
</feature>
<dbReference type="AlphaFoldDB" id="A0ABD0XE29"/>
<evidence type="ECO:0000256" key="14">
    <source>
        <dbReference type="ARBA" id="ARBA00023242"/>
    </source>
</evidence>
<evidence type="ECO:0000256" key="21">
    <source>
        <dbReference type="ARBA" id="ARBA00046920"/>
    </source>
</evidence>
<feature type="compositionally biased region" description="Basic and acidic residues" evidence="23">
    <location>
        <begin position="1027"/>
        <end position="1039"/>
    </location>
</feature>
<feature type="compositionally biased region" description="Low complexity" evidence="23">
    <location>
        <begin position="975"/>
        <end position="987"/>
    </location>
</feature>
<dbReference type="InterPro" id="IPR005061">
    <property type="entry name" value="Ist1"/>
</dbReference>
<dbReference type="GO" id="GO:0005813">
    <property type="term" value="C:centrosome"/>
    <property type="evidence" value="ECO:0007669"/>
    <property type="project" value="UniProtKB-SubCell"/>
</dbReference>
<dbReference type="FunFam" id="1.20.1260.60:FF:000001">
    <property type="entry name" value="IST1 homolog isoform X1"/>
    <property type="match status" value="1"/>
</dbReference>
<evidence type="ECO:0000256" key="3">
    <source>
        <dbReference type="ARBA" id="ARBA00004300"/>
    </source>
</evidence>
<evidence type="ECO:0000313" key="25">
    <source>
        <dbReference type="Proteomes" id="UP001557470"/>
    </source>
</evidence>
<evidence type="ECO:0000256" key="4">
    <source>
        <dbReference type="ARBA" id="ARBA00004541"/>
    </source>
</evidence>
<keyword evidence="25" id="KW-1185">Reference proteome</keyword>
<dbReference type="EMBL" id="JAGEUA010000002">
    <property type="protein sequence ID" value="KAL1007163.1"/>
    <property type="molecule type" value="Genomic_DNA"/>
</dbReference>
<name>A0ABD0XE29_UMBPY</name>
<protein>
    <recommendedName>
        <fullName evidence="7">IST1 homolog</fullName>
    </recommendedName>
    <alternativeName>
        <fullName evidence="19">Charged multivesicular body protein 8</fullName>
    </alternativeName>
</protein>
<feature type="compositionally biased region" description="Polar residues" evidence="23">
    <location>
        <begin position="345"/>
        <end position="354"/>
    </location>
</feature>
<dbReference type="GO" id="GO:1990904">
    <property type="term" value="C:ribonucleoprotein complex"/>
    <property type="evidence" value="ECO:0007669"/>
    <property type="project" value="UniProtKB-KW"/>
</dbReference>
<dbReference type="GO" id="GO:0031410">
    <property type="term" value="C:cytoplasmic vesicle"/>
    <property type="evidence" value="ECO:0007669"/>
    <property type="project" value="UniProtKB-SubCell"/>
</dbReference>
<organism evidence="24 25">
    <name type="scientific">Umbra pygmaea</name>
    <name type="common">Eastern mudminnow</name>
    <dbReference type="NCBI Taxonomy" id="75934"/>
    <lineage>
        <taxon>Eukaryota</taxon>
        <taxon>Metazoa</taxon>
        <taxon>Chordata</taxon>
        <taxon>Craniata</taxon>
        <taxon>Vertebrata</taxon>
        <taxon>Euteleostomi</taxon>
        <taxon>Actinopterygii</taxon>
        <taxon>Neopterygii</taxon>
        <taxon>Teleostei</taxon>
        <taxon>Protacanthopterygii</taxon>
        <taxon>Esociformes</taxon>
        <taxon>Umbridae</taxon>
        <taxon>Umbra</taxon>
    </lineage>
</organism>
<dbReference type="InterPro" id="IPR012173">
    <property type="entry name" value="Mpp10"/>
</dbReference>
<keyword evidence="16" id="KW-0131">Cell cycle</keyword>
<evidence type="ECO:0000256" key="9">
    <source>
        <dbReference type="ARBA" id="ARBA00022517"/>
    </source>
</evidence>
<dbReference type="GO" id="GO:0005635">
    <property type="term" value="C:nuclear envelope"/>
    <property type="evidence" value="ECO:0007669"/>
    <property type="project" value="UniProtKB-SubCell"/>
</dbReference>
<evidence type="ECO:0000256" key="11">
    <source>
        <dbReference type="ARBA" id="ARBA00022553"/>
    </source>
</evidence>
<proteinExistence type="inferred from homology"/>
<dbReference type="PANTHER" id="PTHR17039">
    <property type="entry name" value="U3 SMALL NUCLEOLAR RIBONUCLEOPROTEIN PROTEIN MPP10"/>
    <property type="match status" value="1"/>
</dbReference>
<evidence type="ECO:0000256" key="15">
    <source>
        <dbReference type="ARBA" id="ARBA00023274"/>
    </source>
</evidence>